<proteinExistence type="inferred from homology"/>
<dbReference type="GO" id="GO:0008081">
    <property type="term" value="F:phosphoric diester hydrolase activity"/>
    <property type="evidence" value="ECO:0007669"/>
    <property type="project" value="InterPro"/>
</dbReference>
<comment type="similarity">
    <text evidence="1">Belongs to the AIM6 family.</text>
</comment>
<accession>W9Y452</accession>
<evidence type="ECO:0000313" key="5">
    <source>
        <dbReference type="Proteomes" id="UP000019478"/>
    </source>
</evidence>
<feature type="transmembrane region" description="Helical" evidence="3">
    <location>
        <begin position="148"/>
        <end position="173"/>
    </location>
</feature>
<dbReference type="InterPro" id="IPR051236">
    <property type="entry name" value="HAT_RTT109-like"/>
</dbReference>
<evidence type="ECO:0000256" key="2">
    <source>
        <dbReference type="ARBA" id="ARBA00014286"/>
    </source>
</evidence>
<keyword evidence="3" id="KW-0472">Membrane</keyword>
<dbReference type="PANTHER" id="PTHR31571:SF1">
    <property type="entry name" value="ALTERED INHERITANCE OF MITOCHONDRIA PROTEIN 6"/>
    <property type="match status" value="1"/>
</dbReference>
<evidence type="ECO:0000313" key="4">
    <source>
        <dbReference type="EMBL" id="EXJ84405.1"/>
    </source>
</evidence>
<dbReference type="GO" id="GO:0006629">
    <property type="term" value="P:lipid metabolic process"/>
    <property type="evidence" value="ECO:0007669"/>
    <property type="project" value="InterPro"/>
</dbReference>
<dbReference type="OrthoDB" id="4153866at2759"/>
<evidence type="ECO:0000256" key="3">
    <source>
        <dbReference type="SAM" id="Phobius"/>
    </source>
</evidence>
<keyword evidence="3" id="KW-1133">Transmembrane helix</keyword>
<evidence type="ECO:0000256" key="1">
    <source>
        <dbReference type="ARBA" id="ARBA00008858"/>
    </source>
</evidence>
<keyword evidence="3" id="KW-0812">Transmembrane</keyword>
<protein>
    <recommendedName>
        <fullName evidence="2">Altered inheritance of mitochondria protein 6</fullName>
    </recommendedName>
</protein>
<organism evidence="4 5">
    <name type="scientific">Capronia epimyces CBS 606.96</name>
    <dbReference type="NCBI Taxonomy" id="1182542"/>
    <lineage>
        <taxon>Eukaryota</taxon>
        <taxon>Fungi</taxon>
        <taxon>Dikarya</taxon>
        <taxon>Ascomycota</taxon>
        <taxon>Pezizomycotina</taxon>
        <taxon>Eurotiomycetes</taxon>
        <taxon>Chaetothyriomycetidae</taxon>
        <taxon>Chaetothyriales</taxon>
        <taxon>Herpotrichiellaceae</taxon>
        <taxon>Capronia</taxon>
    </lineage>
</organism>
<comment type="caution">
    <text evidence="4">The sequence shown here is derived from an EMBL/GenBank/DDBJ whole genome shotgun (WGS) entry which is preliminary data.</text>
</comment>
<dbReference type="SUPFAM" id="SSF51695">
    <property type="entry name" value="PLC-like phosphodiesterases"/>
    <property type="match status" value="1"/>
</dbReference>
<dbReference type="CDD" id="cd08577">
    <property type="entry name" value="PI-PLCc_GDPD_SF_unchar3"/>
    <property type="match status" value="1"/>
</dbReference>
<keyword evidence="5" id="KW-1185">Reference proteome</keyword>
<dbReference type="AlphaFoldDB" id="W9Y452"/>
<name>W9Y452_9EURO</name>
<dbReference type="eggNOG" id="ENOG502QVA8">
    <property type="taxonomic scope" value="Eukaryota"/>
</dbReference>
<dbReference type="EMBL" id="AMGY01000004">
    <property type="protein sequence ID" value="EXJ84405.1"/>
    <property type="molecule type" value="Genomic_DNA"/>
</dbReference>
<dbReference type="RefSeq" id="XP_007733390.1">
    <property type="nucleotide sequence ID" value="XM_007735200.1"/>
</dbReference>
<dbReference type="STRING" id="1182542.W9Y452"/>
<dbReference type="HOGENOM" id="CLU_031561_2_0_1"/>
<sequence>MPHFLSSVIRSFRNSNNDGDDEITSHSYALSRQSEDVPFLTREHLYFKSPDLEDGANPYTDPSSDNPDIKIAKSPIIVTCTPVAVTVPDASFDHASAAFPPTWHWADITPSLKFLDWRGCAVVHKEHILERRSCAPHRITVLRKVLRLLAYSLMLLGLLEFIALACGLLVSFFPDEVDERVVSWKLSAGFSEHLGHWPTDFSADVQPVACHSHNDYWRKEPLFSALHAGCTGVEADVWLYDEDLYVGHSTSALTPERTLRSLYIDPLMKILDQQNPLTSFQPSFDIPRHGVFDTNPAQTLILLIDFKNEGHAIWPYVSEQIDPLREKGYLTYFNGSDVIDGPVTVVVTGNAPFHAVVANPHYRDMFFDAPLALMEKLSDMTPPGEHPTPQGTPVEGVRLMRSKRTSEDKDQGQGLSGAAPLNPSIYSRANSYYASVSFKSAIGPPWHGRLSSEQIEKLRKQIAGAHSRGLKVRYWGVPSWPKGMRNHLWRTLVQEGVDFLNVDDLDSVTRGTWGWGSRQSWFRRPWRAWLPGTT</sequence>
<dbReference type="GeneID" id="19169190"/>
<dbReference type="InterPro" id="IPR039559">
    <property type="entry name" value="AIM6_PI-PLC-like_dom"/>
</dbReference>
<gene>
    <name evidence="4" type="ORF">A1O3_05072</name>
</gene>
<dbReference type="PANTHER" id="PTHR31571">
    <property type="entry name" value="ALTERED INHERITANCE OF MITOCHONDRIA PROTEIN 6"/>
    <property type="match status" value="1"/>
</dbReference>
<dbReference type="InterPro" id="IPR017946">
    <property type="entry name" value="PLC-like_Pdiesterase_TIM-brl"/>
</dbReference>
<reference evidence="4 5" key="1">
    <citation type="submission" date="2013-03" db="EMBL/GenBank/DDBJ databases">
        <title>The Genome Sequence of Capronia epimyces CBS 606.96.</title>
        <authorList>
            <consortium name="The Broad Institute Genomics Platform"/>
            <person name="Cuomo C."/>
            <person name="de Hoog S."/>
            <person name="Gorbushina A."/>
            <person name="Walker B."/>
            <person name="Young S.K."/>
            <person name="Zeng Q."/>
            <person name="Gargeya S."/>
            <person name="Fitzgerald M."/>
            <person name="Haas B."/>
            <person name="Abouelleil A."/>
            <person name="Allen A.W."/>
            <person name="Alvarado L."/>
            <person name="Arachchi H.M."/>
            <person name="Berlin A.M."/>
            <person name="Chapman S.B."/>
            <person name="Gainer-Dewar J."/>
            <person name="Goldberg J."/>
            <person name="Griggs A."/>
            <person name="Gujja S."/>
            <person name="Hansen M."/>
            <person name="Howarth C."/>
            <person name="Imamovic A."/>
            <person name="Ireland A."/>
            <person name="Larimer J."/>
            <person name="McCowan C."/>
            <person name="Murphy C."/>
            <person name="Pearson M."/>
            <person name="Poon T.W."/>
            <person name="Priest M."/>
            <person name="Roberts A."/>
            <person name="Saif S."/>
            <person name="Shea T."/>
            <person name="Sisk P."/>
            <person name="Sykes S."/>
            <person name="Wortman J."/>
            <person name="Nusbaum C."/>
            <person name="Birren B."/>
        </authorList>
    </citation>
    <scope>NUCLEOTIDE SEQUENCE [LARGE SCALE GENOMIC DNA]</scope>
    <source>
        <strain evidence="4 5">CBS 606.96</strain>
    </source>
</reference>
<dbReference type="Proteomes" id="UP000019478">
    <property type="component" value="Unassembled WGS sequence"/>
</dbReference>